<keyword evidence="1" id="KW-1133">Transmembrane helix</keyword>
<reference evidence="2 3" key="1">
    <citation type="submission" date="2012-11" db="EMBL/GenBank/DDBJ databases">
        <authorList>
            <person name="Huguet-Tapia J.C."/>
            <person name="Durkin A.S."/>
            <person name="Pettis G.S."/>
            <person name="Badger J.H."/>
        </authorList>
    </citation>
    <scope>NUCLEOTIDE SEQUENCE [LARGE SCALE GENOMIC DNA]</scope>
    <source>
        <strain evidence="2 3">91-03</strain>
    </source>
</reference>
<feature type="transmembrane region" description="Helical" evidence="1">
    <location>
        <begin position="12"/>
        <end position="33"/>
    </location>
</feature>
<dbReference type="Proteomes" id="UP000010411">
    <property type="component" value="Unassembled WGS sequence"/>
</dbReference>
<dbReference type="PATRIC" id="fig|698759.3.peg.8135"/>
<comment type="caution">
    <text evidence="2">The sequence shown here is derived from an EMBL/GenBank/DDBJ whole genome shotgun (WGS) entry which is preliminary data.</text>
</comment>
<gene>
    <name evidence="2" type="ORF">STRIP9103_09117</name>
</gene>
<evidence type="ECO:0000313" key="3">
    <source>
        <dbReference type="Proteomes" id="UP000010411"/>
    </source>
</evidence>
<proteinExistence type="predicted"/>
<organism evidence="2 3">
    <name type="scientific">Streptomyces ipomoeae 91-03</name>
    <dbReference type="NCBI Taxonomy" id="698759"/>
    <lineage>
        <taxon>Bacteria</taxon>
        <taxon>Bacillati</taxon>
        <taxon>Actinomycetota</taxon>
        <taxon>Actinomycetes</taxon>
        <taxon>Kitasatosporales</taxon>
        <taxon>Streptomycetaceae</taxon>
        <taxon>Streptomyces</taxon>
    </lineage>
</organism>
<dbReference type="AlphaFoldDB" id="L1KKW8"/>
<sequence>MGGVETPTMHGLRVSFPIATAVMAVGLPPALFLPRQRPASG</sequence>
<keyword evidence="1" id="KW-0472">Membrane</keyword>
<protein>
    <submittedName>
        <fullName evidence="2">Uncharacterized protein</fullName>
    </submittedName>
</protein>
<accession>L1KKW8</accession>
<keyword evidence="1" id="KW-0812">Transmembrane</keyword>
<keyword evidence="3" id="KW-1185">Reference proteome</keyword>
<evidence type="ECO:0000256" key="1">
    <source>
        <dbReference type="SAM" id="Phobius"/>
    </source>
</evidence>
<dbReference type="EMBL" id="AEJC01000617">
    <property type="protein sequence ID" value="EKX61130.1"/>
    <property type="molecule type" value="Genomic_DNA"/>
</dbReference>
<name>L1KKW8_9ACTN</name>
<evidence type="ECO:0000313" key="2">
    <source>
        <dbReference type="EMBL" id="EKX61130.1"/>
    </source>
</evidence>